<evidence type="ECO:0000256" key="1">
    <source>
        <dbReference type="SAM" id="Phobius"/>
    </source>
</evidence>
<dbReference type="AlphaFoldDB" id="A0A0A9GKI2"/>
<protein>
    <submittedName>
        <fullName evidence="2">Uncharacterized protein</fullName>
    </submittedName>
</protein>
<name>A0A0A9GKI2_ARUDO</name>
<accession>A0A0A9GKI2</accession>
<organism evidence="2">
    <name type="scientific">Arundo donax</name>
    <name type="common">Giant reed</name>
    <name type="synonym">Donax arundinaceus</name>
    <dbReference type="NCBI Taxonomy" id="35708"/>
    <lineage>
        <taxon>Eukaryota</taxon>
        <taxon>Viridiplantae</taxon>
        <taxon>Streptophyta</taxon>
        <taxon>Embryophyta</taxon>
        <taxon>Tracheophyta</taxon>
        <taxon>Spermatophyta</taxon>
        <taxon>Magnoliopsida</taxon>
        <taxon>Liliopsida</taxon>
        <taxon>Poales</taxon>
        <taxon>Poaceae</taxon>
        <taxon>PACMAD clade</taxon>
        <taxon>Arundinoideae</taxon>
        <taxon>Arundineae</taxon>
        <taxon>Arundo</taxon>
    </lineage>
</organism>
<evidence type="ECO:0000313" key="2">
    <source>
        <dbReference type="EMBL" id="JAE23944.1"/>
    </source>
</evidence>
<keyword evidence="1" id="KW-1133">Transmembrane helix</keyword>
<reference evidence="2" key="2">
    <citation type="journal article" date="2015" name="Data Brief">
        <title>Shoot transcriptome of the giant reed, Arundo donax.</title>
        <authorList>
            <person name="Barrero R.A."/>
            <person name="Guerrero F.D."/>
            <person name="Moolhuijzen P."/>
            <person name="Goolsby J.A."/>
            <person name="Tidwell J."/>
            <person name="Bellgard S.E."/>
            <person name="Bellgard M.I."/>
        </authorList>
    </citation>
    <scope>NUCLEOTIDE SEQUENCE</scope>
    <source>
        <tissue evidence="2">Shoot tissue taken approximately 20 cm above the soil surface</tissue>
    </source>
</reference>
<keyword evidence="1" id="KW-0472">Membrane</keyword>
<dbReference type="EMBL" id="GBRH01173952">
    <property type="protein sequence ID" value="JAE23944.1"/>
    <property type="molecule type" value="Transcribed_RNA"/>
</dbReference>
<feature type="transmembrane region" description="Helical" evidence="1">
    <location>
        <begin position="21"/>
        <end position="43"/>
    </location>
</feature>
<sequence length="52" mass="5971">MYLLLYDCVLSQCYCSHGGHISALLCILIWTGIISTYSVWWFLPSCPFDSLH</sequence>
<proteinExistence type="predicted"/>
<reference evidence="2" key="1">
    <citation type="submission" date="2014-09" db="EMBL/GenBank/DDBJ databases">
        <authorList>
            <person name="Magalhaes I.L.F."/>
            <person name="Oliveira U."/>
            <person name="Santos F.R."/>
            <person name="Vidigal T.H.D.A."/>
            <person name="Brescovit A.D."/>
            <person name="Santos A.J."/>
        </authorList>
    </citation>
    <scope>NUCLEOTIDE SEQUENCE</scope>
    <source>
        <tissue evidence="2">Shoot tissue taken approximately 20 cm above the soil surface</tissue>
    </source>
</reference>
<keyword evidence="1" id="KW-0812">Transmembrane</keyword>